<sequence>MQKGIYHVPVLMQEVINGLQIDPSGIYVDCTFGGGGHASAILKHLNSSGRLIAFDQDADAVKNLPDDDRVIFIPHNFRHLQRFLRLHKISKVNGVLADLGVSSHQFNVGERGFSTRFNGALDMRMNQSEKLDAAYVIQNYSEERLHKIFEQYGEVTNAKTLAKLIVQLRKTQSLKTINEFKNALYPVVKGNPEKYFAQVFQALRIEVNDEFGALKEMLLQAPDVLVPGGRIAVITFHSLEDRLVKNFFKNGNFDEIQENDLYGTLSKNELKVITKKPITPSQEELKNNPRSRSSKLRIAEKIKVSNNISK</sequence>
<keyword evidence="2 6" id="KW-0698">rRNA processing</keyword>
<dbReference type="PANTHER" id="PTHR11265:SF0">
    <property type="entry name" value="12S RRNA N4-METHYLCYTIDINE METHYLTRANSFERASE"/>
    <property type="match status" value="1"/>
</dbReference>
<reference evidence="7 8" key="1">
    <citation type="submission" date="2019-09" db="EMBL/GenBank/DDBJ databases">
        <title>Draft genome sequence of Ginsengibacter sp. BR5-29.</title>
        <authorList>
            <person name="Im W.-T."/>
        </authorList>
    </citation>
    <scope>NUCLEOTIDE SEQUENCE [LARGE SCALE GENOMIC DNA]</scope>
    <source>
        <strain evidence="7 8">BR5-29</strain>
    </source>
</reference>
<gene>
    <name evidence="6 7" type="primary">rsmH</name>
    <name evidence="7" type="ORF">FW778_05260</name>
</gene>
<evidence type="ECO:0000313" key="8">
    <source>
        <dbReference type="Proteomes" id="UP000326903"/>
    </source>
</evidence>
<keyword evidence="3 6" id="KW-0489">Methyltransferase</keyword>
<dbReference type="NCBIfam" id="TIGR00006">
    <property type="entry name" value="16S rRNA (cytosine(1402)-N(4))-methyltransferase RsmH"/>
    <property type="match status" value="1"/>
</dbReference>
<feature type="binding site" evidence="6">
    <location>
        <position position="105"/>
    </location>
    <ligand>
        <name>S-adenosyl-L-methionine</name>
        <dbReference type="ChEBI" id="CHEBI:59789"/>
    </ligand>
</feature>
<keyword evidence="6" id="KW-0963">Cytoplasm</keyword>
<dbReference type="PIRSF" id="PIRSF004486">
    <property type="entry name" value="MraW"/>
    <property type="match status" value="1"/>
</dbReference>
<feature type="binding site" evidence="6">
    <location>
        <position position="98"/>
    </location>
    <ligand>
        <name>S-adenosyl-L-methionine</name>
        <dbReference type="ChEBI" id="CHEBI:59789"/>
    </ligand>
</feature>
<dbReference type="InterPro" id="IPR029063">
    <property type="entry name" value="SAM-dependent_MTases_sf"/>
</dbReference>
<evidence type="ECO:0000256" key="3">
    <source>
        <dbReference type="ARBA" id="ARBA00022603"/>
    </source>
</evidence>
<dbReference type="AlphaFoldDB" id="A0A5J5IND6"/>
<dbReference type="HAMAP" id="MF_01007">
    <property type="entry name" value="16SrRNA_methyltr_H"/>
    <property type="match status" value="1"/>
</dbReference>
<keyword evidence="8" id="KW-1185">Reference proteome</keyword>
<keyword evidence="5 6" id="KW-0949">S-adenosyl-L-methionine</keyword>
<evidence type="ECO:0000256" key="5">
    <source>
        <dbReference type="ARBA" id="ARBA00022691"/>
    </source>
</evidence>
<evidence type="ECO:0000256" key="1">
    <source>
        <dbReference type="ARBA" id="ARBA00010396"/>
    </source>
</evidence>
<dbReference type="SUPFAM" id="SSF81799">
    <property type="entry name" value="Putative methyltransferase TM0872, insert domain"/>
    <property type="match status" value="1"/>
</dbReference>
<evidence type="ECO:0000256" key="6">
    <source>
        <dbReference type="HAMAP-Rule" id="MF_01007"/>
    </source>
</evidence>
<accession>A0A5J5IND6</accession>
<dbReference type="Gene3D" id="1.10.150.170">
    <property type="entry name" value="Putative methyltransferase TM0872, insert domain"/>
    <property type="match status" value="1"/>
</dbReference>
<dbReference type="InterPro" id="IPR023397">
    <property type="entry name" value="SAM-dep_MeTrfase_MraW_recog"/>
</dbReference>
<dbReference type="PANTHER" id="PTHR11265">
    <property type="entry name" value="S-ADENOSYL-METHYLTRANSFERASE MRAW"/>
    <property type="match status" value="1"/>
</dbReference>
<dbReference type="RefSeq" id="WP_150413554.1">
    <property type="nucleotide sequence ID" value="NZ_VYQF01000001.1"/>
</dbReference>
<feature type="binding site" evidence="6">
    <location>
        <position position="55"/>
    </location>
    <ligand>
        <name>S-adenosyl-L-methionine</name>
        <dbReference type="ChEBI" id="CHEBI:59789"/>
    </ligand>
</feature>
<dbReference type="InterPro" id="IPR002903">
    <property type="entry name" value="RsmH"/>
</dbReference>
<dbReference type="EMBL" id="VYQF01000001">
    <property type="protein sequence ID" value="KAA9041434.1"/>
    <property type="molecule type" value="Genomic_DNA"/>
</dbReference>
<dbReference type="GO" id="GO:0070475">
    <property type="term" value="P:rRNA base methylation"/>
    <property type="evidence" value="ECO:0007669"/>
    <property type="project" value="UniProtKB-UniRule"/>
</dbReference>
<dbReference type="Pfam" id="PF01795">
    <property type="entry name" value="Methyltransf_5"/>
    <property type="match status" value="1"/>
</dbReference>
<feature type="binding site" evidence="6">
    <location>
        <position position="77"/>
    </location>
    <ligand>
        <name>S-adenosyl-L-methionine</name>
        <dbReference type="ChEBI" id="CHEBI:59789"/>
    </ligand>
</feature>
<dbReference type="SUPFAM" id="SSF53335">
    <property type="entry name" value="S-adenosyl-L-methionine-dependent methyltransferases"/>
    <property type="match status" value="1"/>
</dbReference>
<keyword evidence="4 6" id="KW-0808">Transferase</keyword>
<comment type="similarity">
    <text evidence="1 6">Belongs to the methyltransferase superfamily. RsmH family.</text>
</comment>
<evidence type="ECO:0000313" key="7">
    <source>
        <dbReference type="EMBL" id="KAA9041434.1"/>
    </source>
</evidence>
<comment type="catalytic activity">
    <reaction evidence="6">
        <text>cytidine(1402) in 16S rRNA + S-adenosyl-L-methionine = N(4)-methylcytidine(1402) in 16S rRNA + S-adenosyl-L-homocysteine + H(+)</text>
        <dbReference type="Rhea" id="RHEA:42928"/>
        <dbReference type="Rhea" id="RHEA-COMP:10286"/>
        <dbReference type="Rhea" id="RHEA-COMP:10287"/>
        <dbReference type="ChEBI" id="CHEBI:15378"/>
        <dbReference type="ChEBI" id="CHEBI:57856"/>
        <dbReference type="ChEBI" id="CHEBI:59789"/>
        <dbReference type="ChEBI" id="CHEBI:74506"/>
        <dbReference type="ChEBI" id="CHEBI:82748"/>
        <dbReference type="EC" id="2.1.1.199"/>
    </reaction>
</comment>
<dbReference type="GO" id="GO:0005737">
    <property type="term" value="C:cytoplasm"/>
    <property type="evidence" value="ECO:0007669"/>
    <property type="project" value="UniProtKB-SubCell"/>
</dbReference>
<comment type="subcellular location">
    <subcellularLocation>
        <location evidence="6">Cytoplasm</location>
    </subcellularLocation>
</comment>
<dbReference type="Gene3D" id="3.40.50.150">
    <property type="entry name" value="Vaccinia Virus protein VP39"/>
    <property type="match status" value="1"/>
</dbReference>
<evidence type="ECO:0000256" key="4">
    <source>
        <dbReference type="ARBA" id="ARBA00022679"/>
    </source>
</evidence>
<dbReference type="EC" id="2.1.1.199" evidence="6"/>
<comment type="caution">
    <text evidence="7">The sequence shown here is derived from an EMBL/GenBank/DDBJ whole genome shotgun (WGS) entry which is preliminary data.</text>
</comment>
<feature type="binding site" evidence="6">
    <location>
        <begin position="35"/>
        <end position="37"/>
    </location>
    <ligand>
        <name>S-adenosyl-L-methionine</name>
        <dbReference type="ChEBI" id="CHEBI:59789"/>
    </ligand>
</feature>
<name>A0A5J5IND6_9BACT</name>
<dbReference type="GO" id="GO:0071424">
    <property type="term" value="F:rRNA (cytosine-N4-)-methyltransferase activity"/>
    <property type="evidence" value="ECO:0007669"/>
    <property type="project" value="UniProtKB-UniRule"/>
</dbReference>
<protein>
    <recommendedName>
        <fullName evidence="6">Ribosomal RNA small subunit methyltransferase H</fullName>
        <ecNumber evidence="6">2.1.1.199</ecNumber>
    </recommendedName>
    <alternativeName>
        <fullName evidence="6">16S rRNA m(4)C1402 methyltransferase</fullName>
    </alternativeName>
    <alternativeName>
        <fullName evidence="6">rRNA (cytosine-N(4)-)-methyltransferase RsmH</fullName>
    </alternativeName>
</protein>
<proteinExistence type="inferred from homology"/>
<dbReference type="Proteomes" id="UP000326903">
    <property type="component" value="Unassembled WGS sequence"/>
</dbReference>
<organism evidence="7 8">
    <name type="scientific">Ginsengibacter hankyongi</name>
    <dbReference type="NCBI Taxonomy" id="2607284"/>
    <lineage>
        <taxon>Bacteria</taxon>
        <taxon>Pseudomonadati</taxon>
        <taxon>Bacteroidota</taxon>
        <taxon>Chitinophagia</taxon>
        <taxon>Chitinophagales</taxon>
        <taxon>Chitinophagaceae</taxon>
        <taxon>Ginsengibacter</taxon>
    </lineage>
</organism>
<comment type="function">
    <text evidence="6">Specifically methylates the N4 position of cytidine in position 1402 (C1402) of 16S rRNA.</text>
</comment>
<evidence type="ECO:0000256" key="2">
    <source>
        <dbReference type="ARBA" id="ARBA00022552"/>
    </source>
</evidence>